<proteinExistence type="predicted"/>
<keyword evidence="2" id="KW-1185">Reference proteome</keyword>
<dbReference type="Pfam" id="PF03663">
    <property type="entry name" value="Glyco_hydro_76"/>
    <property type="match status" value="1"/>
</dbReference>
<comment type="caution">
    <text evidence="1">The sequence shown here is derived from an EMBL/GenBank/DDBJ whole genome shotgun (WGS) entry which is preliminary data.</text>
</comment>
<sequence length="427" mass="49685">MSDVDANLEGYNTLLKTWHLFYNERKHNFLNKNKSEGSYDDSGKYTVWPLAVYLQALVDGCRIYPKELIPYLGPAFKVLEKYYTPKYRAYCASEYFNGNDDVYYDDNAQVASAFITAYEVTGDTNYLMKGDEVVRFLLTGYLNTAPGGVRWHVGKDGSNTCTTAESGLAAIRLVKFIPQNQQNVQGFRNQLIQYAISCCRWIFDKLQDPEDHLICDGLEPVKDDHGKIIDYKRNHCKWTYNQGTPLSLCAILYYVTRDDWYKEQAEKLADAATDRNRELFDRTPELESARFYHDSVYFYQLLAEGFADFILYFEGRSPEPLVQRVKDESLRNMHYVYTYLYDPNDKLYFQTYELFRIDKPHYDQYLELTQGKGARNYEPGGGEREKVDGVPVEKRKLTKSLIACGAVARIFFQSARLNPRFKADRKQ</sequence>
<dbReference type="PANTHER" id="PTHR47791:SF3">
    <property type="entry name" value="MEIOTICALLY UP-REGULATED GENE 191 PROTEIN"/>
    <property type="match status" value="1"/>
</dbReference>
<dbReference type="Gene3D" id="1.50.10.20">
    <property type="match status" value="1"/>
</dbReference>
<dbReference type="InterPro" id="IPR053169">
    <property type="entry name" value="MUG_Protein"/>
</dbReference>
<evidence type="ECO:0000313" key="1">
    <source>
        <dbReference type="EMBL" id="CDO54714.1"/>
    </source>
</evidence>
<dbReference type="GO" id="GO:0005975">
    <property type="term" value="P:carbohydrate metabolic process"/>
    <property type="evidence" value="ECO:0007669"/>
    <property type="project" value="InterPro"/>
</dbReference>
<dbReference type="SUPFAM" id="SSF48208">
    <property type="entry name" value="Six-hairpin glycosidases"/>
    <property type="match status" value="1"/>
</dbReference>
<dbReference type="STRING" id="1173061.A0A0J9XB86"/>
<dbReference type="OrthoDB" id="9984024at2759"/>
<organism evidence="1 2">
    <name type="scientific">Geotrichum candidum</name>
    <name type="common">Oospora lactis</name>
    <name type="synonym">Dipodascus geotrichum</name>
    <dbReference type="NCBI Taxonomy" id="1173061"/>
    <lineage>
        <taxon>Eukaryota</taxon>
        <taxon>Fungi</taxon>
        <taxon>Dikarya</taxon>
        <taxon>Ascomycota</taxon>
        <taxon>Saccharomycotina</taxon>
        <taxon>Dipodascomycetes</taxon>
        <taxon>Dipodascales</taxon>
        <taxon>Dipodascaceae</taxon>
        <taxon>Geotrichum</taxon>
    </lineage>
</organism>
<accession>A0A0J9XB86</accession>
<dbReference type="AlphaFoldDB" id="A0A0J9XB86"/>
<reference evidence="1" key="1">
    <citation type="submission" date="2014-03" db="EMBL/GenBank/DDBJ databases">
        <authorList>
            <person name="Casaregola S."/>
        </authorList>
    </citation>
    <scope>NUCLEOTIDE SEQUENCE [LARGE SCALE GENOMIC DNA]</scope>
    <source>
        <strain evidence="1">CLIB 918</strain>
    </source>
</reference>
<dbReference type="PANTHER" id="PTHR47791">
    <property type="entry name" value="MEIOTICALLY UP-REGULATED GENE 191 PROTEIN"/>
    <property type="match status" value="1"/>
</dbReference>
<protein>
    <submittedName>
        <fullName evidence="1">Uncharacterized protein</fullName>
    </submittedName>
</protein>
<dbReference type="EMBL" id="CCBN010000008">
    <property type="protein sequence ID" value="CDO54714.1"/>
    <property type="molecule type" value="Genomic_DNA"/>
</dbReference>
<dbReference type="InterPro" id="IPR008928">
    <property type="entry name" value="6-hairpin_glycosidase_sf"/>
</dbReference>
<dbReference type="InterPro" id="IPR005198">
    <property type="entry name" value="Glyco_hydro_76"/>
</dbReference>
<gene>
    <name evidence="1" type="ORF">BN980_GECA08s03541g</name>
</gene>
<evidence type="ECO:0000313" key="2">
    <source>
        <dbReference type="Proteomes" id="UP000242525"/>
    </source>
</evidence>
<name>A0A0J9XB86_GEOCN</name>
<dbReference type="Proteomes" id="UP000242525">
    <property type="component" value="Unassembled WGS sequence"/>
</dbReference>